<dbReference type="GO" id="GO:0004672">
    <property type="term" value="F:protein kinase activity"/>
    <property type="evidence" value="ECO:0007669"/>
    <property type="project" value="InterPro"/>
</dbReference>
<dbReference type="InterPro" id="IPR000719">
    <property type="entry name" value="Prot_kinase_dom"/>
</dbReference>
<dbReference type="Pfam" id="PF00069">
    <property type="entry name" value="Pkinase"/>
    <property type="match status" value="1"/>
</dbReference>
<reference evidence="5" key="1">
    <citation type="journal article" date="2011" name="Genome Biol.">
        <title>Comparative genomics of the social amoebae Dictyostelium discoideum and Dictyostelium purpureum.</title>
        <authorList>
            <consortium name="US DOE Joint Genome Institute (JGI-PGF)"/>
            <person name="Sucgang R."/>
            <person name="Kuo A."/>
            <person name="Tian X."/>
            <person name="Salerno W."/>
            <person name="Parikh A."/>
            <person name="Feasley C.L."/>
            <person name="Dalin E."/>
            <person name="Tu H."/>
            <person name="Huang E."/>
            <person name="Barry K."/>
            <person name="Lindquist E."/>
            <person name="Shapiro H."/>
            <person name="Bruce D."/>
            <person name="Schmutz J."/>
            <person name="Salamov A."/>
            <person name="Fey P."/>
            <person name="Gaudet P."/>
            <person name="Anjard C."/>
            <person name="Babu M.M."/>
            <person name="Basu S."/>
            <person name="Bushmanova Y."/>
            <person name="van der Wel H."/>
            <person name="Katoh-Kurasawa M."/>
            <person name="Dinh C."/>
            <person name="Coutinho P.M."/>
            <person name="Saito T."/>
            <person name="Elias M."/>
            <person name="Schaap P."/>
            <person name="Kay R.R."/>
            <person name="Henrissat B."/>
            <person name="Eichinger L."/>
            <person name="Rivero F."/>
            <person name="Putnam N.H."/>
            <person name="West C.M."/>
            <person name="Loomis W.F."/>
            <person name="Chisholm R.L."/>
            <person name="Shaulsky G."/>
            <person name="Strassmann J.E."/>
            <person name="Queller D.C."/>
            <person name="Kuspa A."/>
            <person name="Grigoriev I.V."/>
        </authorList>
    </citation>
    <scope>NUCLEOTIDE SEQUENCE [LARGE SCALE GENOMIC DNA]</scope>
    <source>
        <strain evidence="5">QSDP1</strain>
    </source>
</reference>
<accession>F1A0S5</accession>
<dbReference type="EMBL" id="GL871348">
    <property type="protein sequence ID" value="EGC30210.1"/>
    <property type="molecule type" value="Genomic_DNA"/>
</dbReference>
<dbReference type="OMA" id="GNINHIY"/>
<dbReference type="InterPro" id="IPR011009">
    <property type="entry name" value="Kinase-like_dom_sf"/>
</dbReference>
<keyword evidence="1" id="KW-0677">Repeat</keyword>
<proteinExistence type="inferred from homology"/>
<dbReference type="Gene3D" id="1.10.510.10">
    <property type="entry name" value="Transferase(Phosphotransferase) domain 1"/>
    <property type="match status" value="1"/>
</dbReference>
<name>F1A0S5_DICPU</name>
<dbReference type="PROSITE" id="PS00108">
    <property type="entry name" value="PROTEIN_KINASE_ST"/>
    <property type="match status" value="1"/>
</dbReference>
<evidence type="ECO:0000259" key="3">
    <source>
        <dbReference type="PROSITE" id="PS50011"/>
    </source>
</evidence>
<keyword evidence="5" id="KW-1185">Reference proteome</keyword>
<dbReference type="GO" id="GO:0005524">
    <property type="term" value="F:ATP binding"/>
    <property type="evidence" value="ECO:0007669"/>
    <property type="project" value="InterPro"/>
</dbReference>
<dbReference type="STRING" id="5786.F1A0S5"/>
<dbReference type="AlphaFoldDB" id="F1A0S5"/>
<dbReference type="KEGG" id="dpp:DICPUDRAFT_158080"/>
<dbReference type="InParanoid" id="F1A0S5"/>
<evidence type="ECO:0000256" key="2">
    <source>
        <dbReference type="ARBA" id="ARBA00025754"/>
    </source>
</evidence>
<dbReference type="InterPro" id="IPR008271">
    <property type="entry name" value="Ser/Thr_kinase_AS"/>
</dbReference>
<dbReference type="Pfam" id="PF05725">
    <property type="entry name" value="FNIP"/>
    <property type="match status" value="7"/>
</dbReference>
<sequence>MLIKKDIHSYNWSIDYSKPLGKGALSEGVYKATLNDTDVIDKNIPSVCAIKILNLNVHTTHKAEIEAIDNLLKLSPHENIIKFYGYGYKGDKLYIYMEYLDGCKTIKDLVKEYYGLEELDIVPVANKIVDALDYLHRNHIIHRDIKCENIMLNPKDGTLKLIDFGTSKYLNNDSSTHTITGTKSHMAPEIKSLNNKQYSFQSDIWSLGSTLIEMAKGDPSNKDEKGFPKIPNDISKEYTEFVQRCLILEPDKIKDYHRKFGILPILPYILANMKDSVYDSLLELIASTTLSTNGPIKPFVIPIPVKSLTLPTYNHSIEYFYEFSNTLTEIILPLFNQPIRPFLIPIYSIKSFTLDSFNQPFKLFSFPFSTTSLKLRSFNQPIKPLSIPPLIKSLILESFNQPIDFPTRYFSPIEYSITSLTLPSFNQFIKPKIISPSITSIKFEIFNQPISPDTFPPSLTELIMPSFNQTITQGSIPPSVKTLVLGSFNQTFKLKSNTSSQKINKISNLLIPSSVTSLRLELFNQPITPKTFPSSITELILPSFNQTINTGSIPSKLKSLKLKSFNCSIPLKTIPISVTKLRLPSFNQIIKPKFIPPITKSLSLSFNQHITPDLIPSSVTSLTLTSFNQPIPPNSFSENLTSLKLPSFNQDLDVDSIPPTIKTLVLGESFRFNEYGGNLPDTIKNFTCLYNFEKPLKKNNNIPKKVSILSLDNYNHPITKDSIPSTCHTLTLGSKFDFQHIKSFTNLPATIVKLSFGISDGMLTDDHIKKLIPASVLDIKIIRKQKK</sequence>
<organism evidence="4 5">
    <name type="scientific">Dictyostelium purpureum</name>
    <name type="common">Slime mold</name>
    <dbReference type="NCBI Taxonomy" id="5786"/>
    <lineage>
        <taxon>Eukaryota</taxon>
        <taxon>Amoebozoa</taxon>
        <taxon>Evosea</taxon>
        <taxon>Eumycetozoa</taxon>
        <taxon>Dictyostelia</taxon>
        <taxon>Dictyosteliales</taxon>
        <taxon>Dictyosteliaceae</taxon>
        <taxon>Dictyostelium</taxon>
    </lineage>
</organism>
<evidence type="ECO:0000313" key="5">
    <source>
        <dbReference type="Proteomes" id="UP000001064"/>
    </source>
</evidence>
<dbReference type="eggNOG" id="KOG0201">
    <property type="taxonomic scope" value="Eukaryota"/>
</dbReference>
<evidence type="ECO:0000313" key="4">
    <source>
        <dbReference type="EMBL" id="EGC30210.1"/>
    </source>
</evidence>
<evidence type="ECO:0000256" key="1">
    <source>
        <dbReference type="ARBA" id="ARBA00022737"/>
    </source>
</evidence>
<dbReference type="GeneID" id="10510962"/>
<dbReference type="RefSeq" id="XP_003293273.1">
    <property type="nucleotide sequence ID" value="XM_003293225.1"/>
</dbReference>
<dbReference type="PANTHER" id="PTHR32134">
    <property type="entry name" value="FNIP REPEAT-CONTAINING PROTEIN"/>
    <property type="match status" value="1"/>
</dbReference>
<feature type="domain" description="Protein kinase" evidence="3">
    <location>
        <begin position="14"/>
        <end position="269"/>
    </location>
</feature>
<dbReference type="PANTHER" id="PTHR32134:SF173">
    <property type="entry name" value="FNIP REPEAT-CONTAINING PROTEIN-RELATED"/>
    <property type="match status" value="1"/>
</dbReference>
<dbReference type="OrthoDB" id="23870at2759"/>
<dbReference type="SMART" id="SM00220">
    <property type="entry name" value="S_TKc"/>
    <property type="match status" value="1"/>
</dbReference>
<protein>
    <recommendedName>
        <fullName evidence="3">Protein kinase domain-containing protein</fullName>
    </recommendedName>
</protein>
<dbReference type="PROSITE" id="PS50011">
    <property type="entry name" value="PROTEIN_KINASE_DOM"/>
    <property type="match status" value="1"/>
</dbReference>
<dbReference type="SUPFAM" id="SSF56112">
    <property type="entry name" value="Protein kinase-like (PK-like)"/>
    <property type="match status" value="1"/>
</dbReference>
<dbReference type="InterPro" id="IPR051251">
    <property type="entry name" value="STK_FNIP-Repeat"/>
</dbReference>
<dbReference type="Proteomes" id="UP000001064">
    <property type="component" value="Unassembled WGS sequence"/>
</dbReference>
<dbReference type="VEuPathDB" id="AmoebaDB:DICPUDRAFT_158080"/>
<gene>
    <name evidence="4" type="ORF">DICPUDRAFT_158080</name>
</gene>
<comment type="similarity">
    <text evidence="2">Belongs to the protein kinase superfamily. STE Ser/Thr protein kinase family.</text>
</comment>
<dbReference type="InterPro" id="IPR008615">
    <property type="entry name" value="FNIP"/>
</dbReference>